<feature type="domain" description="CobQ/CobB/MinD/ParA nucleotide binding" evidence="1">
    <location>
        <begin position="4"/>
        <end position="235"/>
    </location>
</feature>
<evidence type="ECO:0000313" key="4">
    <source>
        <dbReference type="Proteomes" id="UP000066376"/>
    </source>
</evidence>
<dbReference type="GO" id="GO:0005829">
    <property type="term" value="C:cytosol"/>
    <property type="evidence" value="ECO:0007669"/>
    <property type="project" value="TreeGrafter"/>
</dbReference>
<dbReference type="STRING" id="294671.YLM1_1094"/>
<dbReference type="OrthoDB" id="31168at2157"/>
<name>A0A126R027_METOL</name>
<evidence type="ECO:0000313" key="2">
    <source>
        <dbReference type="EMBL" id="AMK15651.1"/>
    </source>
</evidence>
<dbReference type="Gene3D" id="3.40.50.300">
    <property type="entry name" value="P-loop containing nucleotide triphosphate hydrolases"/>
    <property type="match status" value="1"/>
</dbReference>
<dbReference type="PANTHER" id="PTHR43384:SF3">
    <property type="entry name" value="AAA+ ATPASE DOMAIN-CONTAINING PROTEIN"/>
    <property type="match status" value="1"/>
</dbReference>
<reference evidence="4" key="2">
    <citation type="submission" date="2016-02" db="EMBL/GenBank/DDBJ databases">
        <title>The draft genome sequence of the rumen methanogen Methanobrevibacter olleyae YLM1.</title>
        <authorList>
            <consortium name="New Zealand Agricultural Greenhouse Gas Research Centre/Pastoral Greenhouse Gas Research Consortium"/>
            <person name="Kelly W.J."/>
            <person name="Li D."/>
            <person name="Lambie S.C."/>
            <person name="Attwood G.T."/>
            <person name="Altermann E."/>
            <person name="Leahy S.C."/>
        </authorList>
    </citation>
    <scope>NUCLEOTIDE SEQUENCE [LARGE SCALE GENOMIC DNA]</scope>
    <source>
        <strain evidence="4">YLM1</strain>
    </source>
</reference>
<dbReference type="GeneID" id="28489398"/>
<accession>A0A126R027</accession>
<dbReference type="PATRIC" id="fig|294671.3.peg.1145"/>
<sequence>MPKVLISGRGGSGKSTVVSLLAQRLKRNGNKILVVDSDESNLCLNKILGINKSKDTLMGNLGGKKLIRDKLMEVVQKGESNLNIFDEMSLDNLSEEYVSWNDNLGFLEIGKIEHSMEGCACPMGALARDFFNHIKVNKDEWILIDTEAGIEHFGRGLIEGVDFIVTIVDPSEDAILLANKAFDLSLEDNKTFGLILNKVDRASEKIIKNKLNPNISIIGTIDYSPDIAMLNLKGDSIDSILVNGLNDVINYIN</sequence>
<dbReference type="GO" id="GO:0051782">
    <property type="term" value="P:negative regulation of cell division"/>
    <property type="evidence" value="ECO:0007669"/>
    <property type="project" value="TreeGrafter"/>
</dbReference>
<proteinExistence type="predicted"/>
<dbReference type="GO" id="GO:0016887">
    <property type="term" value="F:ATP hydrolysis activity"/>
    <property type="evidence" value="ECO:0007669"/>
    <property type="project" value="TreeGrafter"/>
</dbReference>
<organism evidence="2 4">
    <name type="scientific">Methanobrevibacter olleyae</name>
    <dbReference type="NCBI Taxonomy" id="294671"/>
    <lineage>
        <taxon>Archaea</taxon>
        <taxon>Methanobacteriati</taxon>
        <taxon>Methanobacteriota</taxon>
        <taxon>Methanomada group</taxon>
        <taxon>Methanobacteria</taxon>
        <taxon>Methanobacteriales</taxon>
        <taxon>Methanobacteriaceae</taxon>
        <taxon>Methanobrevibacter</taxon>
    </lineage>
</organism>
<dbReference type="RefSeq" id="WP_067147062.1">
    <property type="nucleotide sequence ID" value="NZ_CP014265.1"/>
</dbReference>
<dbReference type="Proteomes" id="UP000183442">
    <property type="component" value="Unassembled WGS sequence"/>
</dbReference>
<dbReference type="Proteomes" id="UP000066376">
    <property type="component" value="Chromosome"/>
</dbReference>
<reference evidence="3" key="4">
    <citation type="submission" date="2016-10" db="EMBL/GenBank/DDBJ databases">
        <authorList>
            <person name="de Groot N.N."/>
        </authorList>
    </citation>
    <scope>NUCLEOTIDE SEQUENCE [LARGE SCALE GENOMIC DNA]</scope>
    <source>
        <strain evidence="3">DSM 16632</strain>
    </source>
</reference>
<reference evidence="2 4" key="1">
    <citation type="journal article" date="2016" name="Genome Announc.">
        <title>Draft Genome Sequence of the Rumen Methanogen Methanobrevibacter olleyae YLM1.</title>
        <authorList>
            <person name="Kelly W.J."/>
            <person name="Li D."/>
            <person name="Lambie S.C."/>
            <person name="Cox F."/>
            <person name="Attwood G.T."/>
            <person name="Altermann E."/>
            <person name="Leahy S.C."/>
        </authorList>
    </citation>
    <scope>NUCLEOTIDE SEQUENCE [LARGE SCALE GENOMIC DNA]</scope>
    <source>
        <strain evidence="2 4">YLM1</strain>
    </source>
</reference>
<dbReference type="EMBL" id="CP014265">
    <property type="protein sequence ID" value="AMK15651.1"/>
    <property type="molecule type" value="Genomic_DNA"/>
</dbReference>
<dbReference type="GO" id="GO:0009898">
    <property type="term" value="C:cytoplasmic side of plasma membrane"/>
    <property type="evidence" value="ECO:0007669"/>
    <property type="project" value="TreeGrafter"/>
</dbReference>
<evidence type="ECO:0000259" key="1">
    <source>
        <dbReference type="Pfam" id="PF01656"/>
    </source>
</evidence>
<dbReference type="InterPro" id="IPR014433">
    <property type="entry name" value="CooC"/>
</dbReference>
<dbReference type="GO" id="GO:0005524">
    <property type="term" value="F:ATP binding"/>
    <property type="evidence" value="ECO:0007669"/>
    <property type="project" value="TreeGrafter"/>
</dbReference>
<dbReference type="KEGG" id="mol:YLM1_1094"/>
<evidence type="ECO:0000313" key="5">
    <source>
        <dbReference type="Proteomes" id="UP000183442"/>
    </source>
</evidence>
<reference evidence="5" key="3">
    <citation type="submission" date="2016-10" db="EMBL/GenBank/DDBJ databases">
        <authorList>
            <person name="Varghese N."/>
        </authorList>
    </citation>
    <scope>NUCLEOTIDE SEQUENCE [LARGE SCALE GENOMIC DNA]</scope>
    <source>
        <strain evidence="5">DSM 16632</strain>
    </source>
</reference>
<gene>
    <name evidence="3" type="ORF">SAMN02910297_00320</name>
    <name evidence="2" type="ORF">YLM1_1094</name>
</gene>
<dbReference type="AlphaFoldDB" id="A0A126R027"/>
<keyword evidence="4" id="KW-1185">Reference proteome</keyword>
<dbReference type="PANTHER" id="PTHR43384">
    <property type="entry name" value="SEPTUM SITE-DETERMINING PROTEIN MIND HOMOLOG, CHLOROPLASTIC-RELATED"/>
    <property type="match status" value="1"/>
</dbReference>
<evidence type="ECO:0000313" key="3">
    <source>
        <dbReference type="EMBL" id="SFL23880.1"/>
    </source>
</evidence>
<protein>
    <submittedName>
        <fullName evidence="3">CO dehydrogenase maturation factor</fullName>
    </submittedName>
    <submittedName>
        <fullName evidence="2">CobQ/CobB/MinD/ParA nucleotide binding domain-containing protein</fullName>
    </submittedName>
</protein>
<dbReference type="EMBL" id="FOTL01000003">
    <property type="protein sequence ID" value="SFL23880.1"/>
    <property type="molecule type" value="Genomic_DNA"/>
</dbReference>
<dbReference type="InterPro" id="IPR027417">
    <property type="entry name" value="P-loop_NTPase"/>
</dbReference>
<dbReference type="Pfam" id="PF01656">
    <property type="entry name" value="CbiA"/>
    <property type="match status" value="1"/>
</dbReference>
<dbReference type="InterPro" id="IPR002586">
    <property type="entry name" value="CobQ/CobB/MinD/ParA_Nub-bd_dom"/>
</dbReference>
<dbReference type="PIRSF" id="PIRSF005647">
    <property type="entry name" value="CooC"/>
    <property type="match status" value="1"/>
</dbReference>
<dbReference type="SUPFAM" id="SSF52540">
    <property type="entry name" value="P-loop containing nucleoside triphosphate hydrolases"/>
    <property type="match status" value="1"/>
</dbReference>
<dbReference type="InterPro" id="IPR050625">
    <property type="entry name" value="ParA/MinD_ATPase"/>
</dbReference>